<accession>A0A517NSU3</accession>
<sequence>MSQQMLFDAGLTVFSVFIGNPIELTSLGDRSRAAQLALLTVLLKRRSGKATANDIVRDSSAVYPDGGKWLGPAIRQLADDGLIRLCGACRSKRTSRNSGLLSEWELIDRKAAKQRVKRLKNALSFAQTKNGSEGADSEPS</sequence>
<reference evidence="1 2" key="1">
    <citation type="submission" date="2019-02" db="EMBL/GenBank/DDBJ databases">
        <title>Deep-cultivation of Planctomycetes and their phenomic and genomic characterization uncovers novel biology.</title>
        <authorList>
            <person name="Wiegand S."/>
            <person name="Jogler M."/>
            <person name="Boedeker C."/>
            <person name="Pinto D."/>
            <person name="Vollmers J."/>
            <person name="Rivas-Marin E."/>
            <person name="Kohn T."/>
            <person name="Peeters S.H."/>
            <person name="Heuer A."/>
            <person name="Rast P."/>
            <person name="Oberbeckmann S."/>
            <person name="Bunk B."/>
            <person name="Jeske O."/>
            <person name="Meyerdierks A."/>
            <person name="Storesund J.E."/>
            <person name="Kallscheuer N."/>
            <person name="Luecker S."/>
            <person name="Lage O.M."/>
            <person name="Pohl T."/>
            <person name="Merkel B.J."/>
            <person name="Hornburger P."/>
            <person name="Mueller R.-W."/>
            <person name="Bruemmer F."/>
            <person name="Labrenz M."/>
            <person name="Spormann A.M."/>
            <person name="Op den Camp H."/>
            <person name="Overmann J."/>
            <person name="Amann R."/>
            <person name="Jetten M.S.M."/>
            <person name="Mascher T."/>
            <person name="Medema M.H."/>
            <person name="Devos D.P."/>
            <person name="Kaster A.-K."/>
            <person name="Ovreas L."/>
            <person name="Rohde M."/>
            <person name="Galperin M.Y."/>
            <person name="Jogler C."/>
        </authorList>
    </citation>
    <scope>NUCLEOTIDE SEQUENCE [LARGE SCALE GENOMIC DNA]</scope>
    <source>
        <strain evidence="1 2">K23_9</strain>
    </source>
</reference>
<dbReference type="EMBL" id="CP036526">
    <property type="protein sequence ID" value="QDT10198.1"/>
    <property type="molecule type" value="Genomic_DNA"/>
</dbReference>
<proteinExistence type="predicted"/>
<evidence type="ECO:0000313" key="1">
    <source>
        <dbReference type="EMBL" id="QDT10198.1"/>
    </source>
</evidence>
<organism evidence="1 2">
    <name type="scientific">Stieleria marina</name>
    <dbReference type="NCBI Taxonomy" id="1930275"/>
    <lineage>
        <taxon>Bacteria</taxon>
        <taxon>Pseudomonadati</taxon>
        <taxon>Planctomycetota</taxon>
        <taxon>Planctomycetia</taxon>
        <taxon>Pirellulales</taxon>
        <taxon>Pirellulaceae</taxon>
        <taxon>Stieleria</taxon>
    </lineage>
</organism>
<evidence type="ECO:0000313" key="2">
    <source>
        <dbReference type="Proteomes" id="UP000319817"/>
    </source>
</evidence>
<dbReference type="RefSeq" id="WP_145417710.1">
    <property type="nucleotide sequence ID" value="NZ_CP036526.1"/>
</dbReference>
<dbReference type="Proteomes" id="UP000319817">
    <property type="component" value="Chromosome"/>
</dbReference>
<dbReference type="AlphaFoldDB" id="A0A517NSU3"/>
<dbReference type="OrthoDB" id="278368at2"/>
<keyword evidence="2" id="KW-1185">Reference proteome</keyword>
<name>A0A517NSU3_9BACT</name>
<protein>
    <submittedName>
        <fullName evidence="1">Uncharacterized protein</fullName>
    </submittedName>
</protein>
<gene>
    <name evidence="1" type="ORF">K239x_21530</name>
</gene>